<proteinExistence type="predicted"/>
<name>A0A8J3UXI3_9ACTN</name>
<evidence type="ECO:0000313" key="2">
    <source>
        <dbReference type="Proteomes" id="UP000644610"/>
    </source>
</evidence>
<keyword evidence="2" id="KW-1185">Reference proteome</keyword>
<accession>A0A8J3UXI3</accession>
<comment type="caution">
    <text evidence="1">The sequence shown here is derived from an EMBL/GenBank/DDBJ whole genome shotgun (WGS) entry which is preliminary data.</text>
</comment>
<evidence type="ECO:0000313" key="1">
    <source>
        <dbReference type="EMBL" id="GII46290.1"/>
    </source>
</evidence>
<organism evidence="1 2">
    <name type="scientific">Planotetraspora silvatica</name>
    <dbReference type="NCBI Taxonomy" id="234614"/>
    <lineage>
        <taxon>Bacteria</taxon>
        <taxon>Bacillati</taxon>
        <taxon>Actinomycetota</taxon>
        <taxon>Actinomycetes</taxon>
        <taxon>Streptosporangiales</taxon>
        <taxon>Streptosporangiaceae</taxon>
        <taxon>Planotetraspora</taxon>
    </lineage>
</organism>
<gene>
    <name evidence="1" type="ORF">Psi02_27140</name>
</gene>
<protein>
    <submittedName>
        <fullName evidence="1">Uncharacterized protein</fullName>
    </submittedName>
</protein>
<dbReference type="AlphaFoldDB" id="A0A8J3UXI3"/>
<sequence>METHWDRRGAPRRTHHEPIVEHCFRPAQVTPAARSHMPGSAINPYADRAPSTEIGDVVATAGCGLSWFETVGSLDQAEFRCWAA</sequence>
<reference evidence="1" key="1">
    <citation type="submission" date="2021-01" db="EMBL/GenBank/DDBJ databases">
        <title>Whole genome shotgun sequence of Planotetraspora silvatica NBRC 100141.</title>
        <authorList>
            <person name="Komaki H."/>
            <person name="Tamura T."/>
        </authorList>
    </citation>
    <scope>NUCLEOTIDE SEQUENCE</scope>
    <source>
        <strain evidence="1">NBRC 100141</strain>
    </source>
</reference>
<dbReference type="Proteomes" id="UP000644610">
    <property type="component" value="Unassembled WGS sequence"/>
</dbReference>
<dbReference type="EMBL" id="BOOQ01000015">
    <property type="protein sequence ID" value="GII46290.1"/>
    <property type="molecule type" value="Genomic_DNA"/>
</dbReference>